<evidence type="ECO:0000313" key="3">
    <source>
        <dbReference type="Proteomes" id="UP000077763"/>
    </source>
</evidence>
<feature type="domain" description="ATPase AAA-type core" evidence="1">
    <location>
        <begin position="46"/>
        <end position="342"/>
    </location>
</feature>
<dbReference type="SUPFAM" id="SSF52540">
    <property type="entry name" value="P-loop containing nucleoside triphosphate hydrolases"/>
    <property type="match status" value="1"/>
</dbReference>
<dbReference type="PANTHER" id="PTHR40396:SF1">
    <property type="entry name" value="ATPASE AAA-TYPE CORE DOMAIN-CONTAINING PROTEIN"/>
    <property type="match status" value="1"/>
</dbReference>
<reference evidence="2 3" key="1">
    <citation type="submission" date="2016-03" db="EMBL/GenBank/DDBJ databases">
        <authorList>
            <person name="Ploux O."/>
        </authorList>
    </citation>
    <scope>NUCLEOTIDE SEQUENCE [LARGE SCALE GENOMIC DNA]</scope>
    <source>
        <strain evidence="2 3">R-45371</strain>
    </source>
</reference>
<dbReference type="InterPro" id="IPR003959">
    <property type="entry name" value="ATPase_AAA_core"/>
</dbReference>
<dbReference type="GO" id="GO:0016887">
    <property type="term" value="F:ATP hydrolysis activity"/>
    <property type="evidence" value="ECO:0007669"/>
    <property type="project" value="InterPro"/>
</dbReference>
<evidence type="ECO:0000259" key="1">
    <source>
        <dbReference type="Pfam" id="PF13304"/>
    </source>
</evidence>
<proteinExistence type="predicted"/>
<dbReference type="Pfam" id="PF13304">
    <property type="entry name" value="AAA_21"/>
    <property type="match status" value="1"/>
</dbReference>
<dbReference type="PANTHER" id="PTHR40396">
    <property type="entry name" value="ATPASE-LIKE PROTEIN"/>
    <property type="match status" value="1"/>
</dbReference>
<dbReference type="GO" id="GO:0005524">
    <property type="term" value="F:ATP binding"/>
    <property type="evidence" value="ECO:0007669"/>
    <property type="project" value="InterPro"/>
</dbReference>
<dbReference type="AlphaFoldDB" id="A0A177LTF8"/>
<dbReference type="Gene3D" id="3.40.50.300">
    <property type="entry name" value="P-loop containing nucleotide triphosphate hydrolases"/>
    <property type="match status" value="1"/>
</dbReference>
<organism evidence="2 3">
    <name type="scientific">Methylomonas methanica</name>
    <dbReference type="NCBI Taxonomy" id="421"/>
    <lineage>
        <taxon>Bacteria</taxon>
        <taxon>Pseudomonadati</taxon>
        <taxon>Pseudomonadota</taxon>
        <taxon>Gammaproteobacteria</taxon>
        <taxon>Methylococcales</taxon>
        <taxon>Methylococcaceae</taxon>
        <taxon>Methylomonas</taxon>
    </lineage>
</organism>
<dbReference type="Proteomes" id="UP000077763">
    <property type="component" value="Unassembled WGS sequence"/>
</dbReference>
<accession>A0A177LTF8</accession>
<name>A0A177LTF8_METMH</name>
<dbReference type="RefSeq" id="WP_064038845.1">
    <property type="nucleotide sequence ID" value="NZ_LUUH01000110.1"/>
</dbReference>
<protein>
    <submittedName>
        <fullName evidence="2">Abortive infection protein</fullName>
    </submittedName>
</protein>
<comment type="caution">
    <text evidence="2">The sequence shown here is derived from an EMBL/GenBank/DDBJ whole genome shotgun (WGS) entry which is preliminary data.</text>
</comment>
<evidence type="ECO:0000313" key="2">
    <source>
        <dbReference type="EMBL" id="OAH96650.1"/>
    </source>
</evidence>
<dbReference type="EMBL" id="LUUH01000110">
    <property type="protein sequence ID" value="OAH96650.1"/>
    <property type="molecule type" value="Genomic_DNA"/>
</dbReference>
<dbReference type="InterPro" id="IPR027417">
    <property type="entry name" value="P-loop_NTPase"/>
</dbReference>
<sequence>MLHSYAFSNFQSFAERVEVDLTIKRNTTLTDWMIDDVCGNRVSKLVSVVGHNASGKTALLKPVAFLHWFICHSFASQPNSPIPFSPHLAHINSPTEFECVFDFDGNLWRYVLHATPTRVLREALYQKKERFNYVFVREWDAESNSYSVKQQDFGLPAKSAKKVRQNVSLIAWAAQYDVTLAKQFIASRVITNLNVVGRLPISEQAIMLAAEHFSAYPEQRSLMNSLLSTWDLGLSGVKLQEIQLNPVEAPEQKSWIALGEHVSGSTTFRLPFNMESNGTQGAFVLLSRLLPILEGGGLAVIDEFENDLHPHMLEPILDLFATPTANPHDAQLIFSTHAIEVLNLVEKSQVMLVEKNEDCVSTAYRLDTLDGIRNDDNFYAKYMAGAYGAVPNL</sequence>
<gene>
    <name evidence="2" type="ORF">A1353_03195</name>
</gene>